<evidence type="ECO:0000313" key="3">
    <source>
        <dbReference type="Proteomes" id="UP000567179"/>
    </source>
</evidence>
<dbReference type="EMBL" id="JAACJJ010000028">
    <property type="protein sequence ID" value="KAF5322058.1"/>
    <property type="molecule type" value="Genomic_DNA"/>
</dbReference>
<organism evidence="2 3">
    <name type="scientific">Psilocybe cf. subviscida</name>
    <dbReference type="NCBI Taxonomy" id="2480587"/>
    <lineage>
        <taxon>Eukaryota</taxon>
        <taxon>Fungi</taxon>
        <taxon>Dikarya</taxon>
        <taxon>Basidiomycota</taxon>
        <taxon>Agaricomycotina</taxon>
        <taxon>Agaricomycetes</taxon>
        <taxon>Agaricomycetidae</taxon>
        <taxon>Agaricales</taxon>
        <taxon>Agaricineae</taxon>
        <taxon>Strophariaceae</taxon>
        <taxon>Psilocybe</taxon>
    </lineage>
</organism>
<comment type="caution">
    <text evidence="2">The sequence shown here is derived from an EMBL/GenBank/DDBJ whole genome shotgun (WGS) entry which is preliminary data.</text>
</comment>
<name>A0A8H5BGJ0_9AGAR</name>
<dbReference type="Proteomes" id="UP000567179">
    <property type="component" value="Unassembled WGS sequence"/>
</dbReference>
<protein>
    <recommendedName>
        <fullName evidence="4">Fungal N-terminal domain-containing protein</fullName>
    </recommendedName>
</protein>
<evidence type="ECO:0000313" key="2">
    <source>
        <dbReference type="EMBL" id="KAF5322058.1"/>
    </source>
</evidence>
<sequence>MAALAGLSAAGSAASIGSFLFDAWGAKSREKKFMELDHLLEETGNNLQQASDAIKENADILEPKVKTEVLEDVTASQLKHEKNIVRQGLAHGGKLSRAERKDYKGSVKENVQISNRHSSNIARTKLLLLEAQSAQDAHGSKPNSLGAVPQIVAIAPQGAPSAHLEPATECGSYAVDSSAKNSESLHFNDDPFVDPTLHGEGPVTVPLEYELQSMSLEGPVQTS</sequence>
<keyword evidence="3" id="KW-1185">Reference proteome</keyword>
<accession>A0A8H5BGJ0</accession>
<feature type="region of interest" description="Disordered" evidence="1">
    <location>
        <begin position="180"/>
        <end position="203"/>
    </location>
</feature>
<evidence type="ECO:0008006" key="4">
    <source>
        <dbReference type="Google" id="ProtNLM"/>
    </source>
</evidence>
<evidence type="ECO:0000256" key="1">
    <source>
        <dbReference type="SAM" id="MobiDB-lite"/>
    </source>
</evidence>
<reference evidence="2 3" key="1">
    <citation type="journal article" date="2020" name="ISME J.">
        <title>Uncovering the hidden diversity of litter-decomposition mechanisms in mushroom-forming fungi.</title>
        <authorList>
            <person name="Floudas D."/>
            <person name="Bentzer J."/>
            <person name="Ahren D."/>
            <person name="Johansson T."/>
            <person name="Persson P."/>
            <person name="Tunlid A."/>
        </authorList>
    </citation>
    <scope>NUCLEOTIDE SEQUENCE [LARGE SCALE GENOMIC DNA]</scope>
    <source>
        <strain evidence="2 3">CBS 101986</strain>
    </source>
</reference>
<proteinExistence type="predicted"/>
<gene>
    <name evidence="2" type="ORF">D9619_001322</name>
</gene>
<dbReference type="AlphaFoldDB" id="A0A8H5BGJ0"/>